<keyword evidence="4" id="KW-1185">Reference proteome</keyword>
<dbReference type="OrthoDB" id="136308at2"/>
<feature type="domain" description="Aldehyde dehydrogenase" evidence="2">
    <location>
        <begin position="220"/>
        <end position="348"/>
    </location>
</feature>
<dbReference type="RefSeq" id="WP_136561892.1">
    <property type="nucleotide sequence ID" value="NZ_STGW01000002.1"/>
</dbReference>
<evidence type="ECO:0000313" key="4">
    <source>
        <dbReference type="Proteomes" id="UP000307087"/>
    </source>
</evidence>
<evidence type="ECO:0000259" key="2">
    <source>
        <dbReference type="Pfam" id="PF00171"/>
    </source>
</evidence>
<gene>
    <name evidence="3" type="ORF">E9934_05770</name>
</gene>
<evidence type="ECO:0000256" key="1">
    <source>
        <dbReference type="ARBA" id="ARBA00023002"/>
    </source>
</evidence>
<dbReference type="SUPFAM" id="SSF53720">
    <property type="entry name" value="ALDH-like"/>
    <property type="match status" value="2"/>
</dbReference>
<evidence type="ECO:0000313" key="3">
    <source>
        <dbReference type="EMBL" id="THV17957.1"/>
    </source>
</evidence>
<proteinExistence type="predicted"/>
<dbReference type="AlphaFoldDB" id="A0A4S8NLU6"/>
<organism evidence="3 4">
    <name type="scientific">Nocardioides caeni</name>
    <dbReference type="NCBI Taxonomy" id="574700"/>
    <lineage>
        <taxon>Bacteria</taxon>
        <taxon>Bacillati</taxon>
        <taxon>Actinomycetota</taxon>
        <taxon>Actinomycetes</taxon>
        <taxon>Propionibacteriales</taxon>
        <taxon>Nocardioidaceae</taxon>
        <taxon>Nocardioides</taxon>
    </lineage>
</organism>
<dbReference type="InterPro" id="IPR015590">
    <property type="entry name" value="Aldehyde_DH_dom"/>
</dbReference>
<comment type="caution">
    <text evidence="3">The sequence shown here is derived from an EMBL/GenBank/DDBJ whole genome shotgun (WGS) entry which is preliminary data.</text>
</comment>
<dbReference type="PANTHER" id="PTHR11699">
    <property type="entry name" value="ALDEHYDE DEHYDROGENASE-RELATED"/>
    <property type="match status" value="1"/>
</dbReference>
<dbReference type="InterPro" id="IPR016161">
    <property type="entry name" value="Ald_DH/histidinol_DH"/>
</dbReference>
<accession>A0A4S8NLU6</accession>
<dbReference type="Gene3D" id="3.40.309.10">
    <property type="entry name" value="Aldehyde Dehydrogenase, Chain A, domain 2"/>
    <property type="match status" value="1"/>
</dbReference>
<dbReference type="InterPro" id="IPR016162">
    <property type="entry name" value="Ald_DH_N"/>
</dbReference>
<dbReference type="EMBL" id="STGW01000002">
    <property type="protein sequence ID" value="THV17957.1"/>
    <property type="molecule type" value="Genomic_DNA"/>
</dbReference>
<name>A0A4S8NLU6_9ACTN</name>
<sequence>MSHDTSTETIPQRAEAIATAARAGAKAWSGVGLAERRALLQQFAGLVEEHASEWVRIATEIKGLTPGTPPVGEEWISGPWATLYYAGHLAQTLVRMEQGGAPTDGFDIRPVPGDRVAVEVLPHSVWDRLLLSGFSAEVWCEPGVSADEVRSTAGLGLREPEAVRGTCVVLGAGNIFSIAPLDVLYVLYADNRSGALKLNPVTDRLLPVLEAIFAPFIELGAVQVFTSDLELGAAVIAHDGIDAVHMTGSEATHDAIVWGAGAEGAANKAAGTPVLRKPITSELGGVAPVIVAPGRWSKRDLEFQARHVATMRLHNSGSNCVAGQVVVLSKDWKQKDEFLAALRRAFADAPARPAWYPGTPGRIDAARSGATPFEEVGGTPERTLLPTLDPREDEAAYSMEFFGPVLGVTELPGTGAEFLGQAIDFANDRLRGTLGANIVIHPRDLKAVGEDRFEQLLAGLRYGTIAVNAWTAVGYLSPFATWGAFPGHTPDDIQSGHGVVHNGLLLQRPERTVVRGPFRPFPRSWATGSMALTPVPPWFAHNRTAHITGERLVRFSIAPGWLKLPKVFASALRG</sequence>
<dbReference type="GO" id="GO:0016620">
    <property type="term" value="F:oxidoreductase activity, acting on the aldehyde or oxo group of donors, NAD or NADP as acceptor"/>
    <property type="evidence" value="ECO:0007669"/>
    <property type="project" value="InterPro"/>
</dbReference>
<protein>
    <submittedName>
        <fullName evidence="3">Aldehyde dehydrogenase family protein</fullName>
    </submittedName>
</protein>
<reference evidence="3 4" key="1">
    <citation type="journal article" date="2009" name="Int. J. Syst. Evol. Microbiol.">
        <title>Nocardioides caeni sp. nov., isolated from wastewater.</title>
        <authorList>
            <person name="Yoon J.H."/>
            <person name="Kang S.J."/>
            <person name="Park S."/>
            <person name="Kim W."/>
            <person name="Oh T.K."/>
        </authorList>
    </citation>
    <scope>NUCLEOTIDE SEQUENCE [LARGE SCALE GENOMIC DNA]</scope>
    <source>
        <strain evidence="3 4">DSM 23134</strain>
    </source>
</reference>
<dbReference type="Proteomes" id="UP000307087">
    <property type="component" value="Unassembled WGS sequence"/>
</dbReference>
<dbReference type="Pfam" id="PF00171">
    <property type="entry name" value="Aldedh"/>
    <property type="match status" value="1"/>
</dbReference>
<dbReference type="InterPro" id="IPR016163">
    <property type="entry name" value="Ald_DH_C"/>
</dbReference>
<keyword evidence="1" id="KW-0560">Oxidoreductase</keyword>
<dbReference type="Gene3D" id="3.40.605.10">
    <property type="entry name" value="Aldehyde Dehydrogenase, Chain A, domain 1"/>
    <property type="match status" value="2"/>
</dbReference>